<dbReference type="NCBIfam" id="TIGR00099">
    <property type="entry name" value="Cof-subfamily"/>
    <property type="match status" value="1"/>
</dbReference>
<dbReference type="InterPro" id="IPR006379">
    <property type="entry name" value="HAD-SF_hydro_IIB"/>
</dbReference>
<accession>A0ABY8C4W0</accession>
<gene>
    <name evidence="1" type="ORF">PU630_05965</name>
</gene>
<evidence type="ECO:0000313" key="2">
    <source>
        <dbReference type="Proteomes" id="UP001214553"/>
    </source>
</evidence>
<dbReference type="PANTHER" id="PTHR10000">
    <property type="entry name" value="PHOSPHOSERINE PHOSPHATASE"/>
    <property type="match status" value="1"/>
</dbReference>
<dbReference type="Proteomes" id="UP001214553">
    <property type="component" value="Chromosome"/>
</dbReference>
<dbReference type="Gene3D" id="3.40.50.1000">
    <property type="entry name" value="HAD superfamily/HAD-like"/>
    <property type="match status" value="1"/>
</dbReference>
<dbReference type="InterPro" id="IPR036412">
    <property type="entry name" value="HAD-like_sf"/>
</dbReference>
<dbReference type="PANTHER" id="PTHR10000:SF53">
    <property type="entry name" value="5-AMINO-6-(5-PHOSPHO-D-RIBITYLAMINO)URACIL PHOSPHATASE YBJI-RELATED"/>
    <property type="match status" value="1"/>
</dbReference>
<dbReference type="SFLD" id="SFLDS00003">
    <property type="entry name" value="Haloacid_Dehalogenase"/>
    <property type="match status" value="1"/>
</dbReference>
<dbReference type="RefSeq" id="WP_275279416.1">
    <property type="nucleotide sequence ID" value="NZ_CP119108.1"/>
</dbReference>
<sequence length="270" mass="29478">MTGWIDAPTNADVRLVVCDMDGTLLDATGDVPAEFWPLLRQLHDRSVDFAPASGRQYATLAKMFPGADTYIAENGTIVVHEGRVVSTIDVDQKTVDGVIDAVRETDHDLGLVVCGRDSAYIERTDAAFVEQVEKYYVARQTLDDLHTVDDEVLKLAVYTFDDAAVVAPEVFARFEADHQVVVSNTNWVDVMSTEANKGRAVRAMQEAFGISPAQTAVFGDYLNDLEMLDAGELSFAMANAHPDIRAAARYLAPSNEDGGVLTVLRHLLAL</sequence>
<dbReference type="InterPro" id="IPR023214">
    <property type="entry name" value="HAD_sf"/>
</dbReference>
<evidence type="ECO:0000313" key="1">
    <source>
        <dbReference type="EMBL" id="WEG10096.1"/>
    </source>
</evidence>
<organism evidence="1 2">
    <name type="scientific">Microbacterium horticulturae</name>
    <dbReference type="NCBI Taxonomy" id="3028316"/>
    <lineage>
        <taxon>Bacteria</taxon>
        <taxon>Bacillati</taxon>
        <taxon>Actinomycetota</taxon>
        <taxon>Actinomycetes</taxon>
        <taxon>Micrococcales</taxon>
        <taxon>Microbacteriaceae</taxon>
        <taxon>Microbacterium</taxon>
    </lineage>
</organism>
<dbReference type="EMBL" id="CP119108">
    <property type="protein sequence ID" value="WEG10096.1"/>
    <property type="molecule type" value="Genomic_DNA"/>
</dbReference>
<keyword evidence="2" id="KW-1185">Reference proteome</keyword>
<reference evidence="1 2" key="1">
    <citation type="submission" date="2023-03" db="EMBL/GenBank/DDBJ databases">
        <title>Genome sequence of Microbacterium sp. KACC 23027.</title>
        <authorList>
            <person name="Kim S."/>
            <person name="Heo J."/>
            <person name="Kwon S.-W."/>
        </authorList>
    </citation>
    <scope>NUCLEOTIDE SEQUENCE [LARGE SCALE GENOMIC DNA]</scope>
    <source>
        <strain evidence="1 2">KACC 23027</strain>
    </source>
</reference>
<proteinExistence type="predicted"/>
<name>A0ABY8C4W0_9MICO</name>
<dbReference type="NCBIfam" id="TIGR01484">
    <property type="entry name" value="HAD-SF-IIB"/>
    <property type="match status" value="1"/>
</dbReference>
<dbReference type="InterPro" id="IPR000150">
    <property type="entry name" value="Cof"/>
</dbReference>
<dbReference type="GO" id="GO:0016787">
    <property type="term" value="F:hydrolase activity"/>
    <property type="evidence" value="ECO:0007669"/>
    <property type="project" value="UniProtKB-KW"/>
</dbReference>
<dbReference type="SUPFAM" id="SSF56784">
    <property type="entry name" value="HAD-like"/>
    <property type="match status" value="1"/>
</dbReference>
<dbReference type="Pfam" id="PF08282">
    <property type="entry name" value="Hydrolase_3"/>
    <property type="match status" value="1"/>
</dbReference>
<protein>
    <submittedName>
        <fullName evidence="1">Cof-type HAD-IIB family hydrolase</fullName>
    </submittedName>
</protein>
<keyword evidence="1" id="KW-0378">Hydrolase</keyword>
<dbReference type="CDD" id="cd07518">
    <property type="entry name" value="HAD_YbiV-Like"/>
    <property type="match status" value="1"/>
</dbReference>
<dbReference type="SFLD" id="SFLDG01140">
    <property type="entry name" value="C2.B:_Phosphomannomutase_and_P"/>
    <property type="match status" value="1"/>
</dbReference>
<dbReference type="Gene3D" id="3.30.1240.10">
    <property type="match status" value="1"/>
</dbReference>